<sequence>MNNFGWCKTERKFIEWLRSQLRNSFWKKHPVRLEIMKAGRKRMHNPKTGRMSFHHQCSKCLQWKPESEIEVNHKETVGTLTLENAAAHVARLAIVDTKDLEKCCKACHEVITYSERSGMSIEDSAIEKKIIAFFKKYDAKEQKRRFELAGLEPAKTIALRRVQLREHLRGKQHGAKSTEKRVATVSPETSRSKIRVIGNNQSED</sequence>
<keyword evidence="3" id="KW-1185">Reference proteome</keyword>
<reference evidence="2" key="1">
    <citation type="submission" date="2022-07" db="EMBL/GenBank/DDBJ databases">
        <authorList>
            <person name="Liu S."/>
        </authorList>
    </citation>
    <scope>NUCLEOTIDE SEQUENCE</scope>
</reference>
<organism evidence="2 3">
    <name type="scientific">Vibrio phage vB_VpaM_VPs20</name>
    <dbReference type="NCBI Taxonomy" id="2978980"/>
    <lineage>
        <taxon>Viruses</taxon>
        <taxon>Duplodnaviria</taxon>
        <taxon>Heunggongvirae</taxon>
        <taxon>Uroviricota</taxon>
        <taxon>Caudoviricetes</taxon>
        <taxon>Chaseviridae</taxon>
        <taxon>Nefertitivirinae</taxon>
        <taxon>Liaoningvirus</taxon>
        <taxon>Liaoningvirus VPs20</taxon>
    </lineage>
</organism>
<proteinExistence type="predicted"/>
<protein>
    <recommendedName>
        <fullName evidence="4">HNH endonuclease</fullName>
    </recommendedName>
</protein>
<evidence type="ECO:0000313" key="3">
    <source>
        <dbReference type="Proteomes" id="UP001163333"/>
    </source>
</evidence>
<accession>A0A9X9NZA9</accession>
<evidence type="ECO:0008006" key="4">
    <source>
        <dbReference type="Google" id="ProtNLM"/>
    </source>
</evidence>
<dbReference type="Proteomes" id="UP001163333">
    <property type="component" value="Segment"/>
</dbReference>
<name>A0A9X9NZA9_9CAUD</name>
<feature type="region of interest" description="Disordered" evidence="1">
    <location>
        <begin position="169"/>
        <end position="204"/>
    </location>
</feature>
<dbReference type="RefSeq" id="YP_010845112.1">
    <property type="nucleotide sequence ID" value="NC_079185.1"/>
</dbReference>
<evidence type="ECO:0000313" key="2">
    <source>
        <dbReference type="EMBL" id="UYD72107.1"/>
    </source>
</evidence>
<dbReference type="GeneID" id="80832262"/>
<dbReference type="EMBL" id="OP056089">
    <property type="protein sequence ID" value="UYD72107.1"/>
    <property type="molecule type" value="Genomic_DNA"/>
</dbReference>
<evidence type="ECO:0000256" key="1">
    <source>
        <dbReference type="SAM" id="MobiDB-lite"/>
    </source>
</evidence>
<dbReference type="KEGG" id="vg:80832262"/>